<dbReference type="InterPro" id="IPR014729">
    <property type="entry name" value="Rossmann-like_a/b/a_fold"/>
</dbReference>
<dbReference type="PANTHER" id="PTHR46100:SF2">
    <property type="entry name" value="OS05G0453700 PROTEIN"/>
    <property type="match status" value="1"/>
</dbReference>
<dbReference type="PANTHER" id="PTHR46100">
    <property type="entry name" value="IMP2'P"/>
    <property type="match status" value="1"/>
</dbReference>
<dbReference type="AlphaFoldDB" id="A0ABC8RMC2"/>
<keyword evidence="3" id="KW-1185">Reference proteome</keyword>
<dbReference type="InterPro" id="IPR006016">
    <property type="entry name" value="UspA"/>
</dbReference>
<dbReference type="Pfam" id="PF00582">
    <property type="entry name" value="Usp"/>
    <property type="match status" value="1"/>
</dbReference>
<feature type="non-terminal residue" evidence="2">
    <location>
        <position position="58"/>
    </location>
</feature>
<dbReference type="EMBL" id="CAUOFW020001338">
    <property type="protein sequence ID" value="CAK9143818.1"/>
    <property type="molecule type" value="Genomic_DNA"/>
</dbReference>
<evidence type="ECO:0000313" key="2">
    <source>
        <dbReference type="EMBL" id="CAK9143818.1"/>
    </source>
</evidence>
<dbReference type="Gene3D" id="3.40.50.620">
    <property type="entry name" value="HUPs"/>
    <property type="match status" value="1"/>
</dbReference>
<sequence length="58" mass="6532">MVKARKVGVAMDFSKSSKMAMQWAIDNLGEKDDTFYVIHIKSHASDEARNQIWSKSGS</sequence>
<reference evidence="2 3" key="1">
    <citation type="submission" date="2024-02" db="EMBL/GenBank/DDBJ databases">
        <authorList>
            <person name="Vignale AGUSTIN F."/>
            <person name="Sosa J E."/>
            <person name="Modenutti C."/>
        </authorList>
    </citation>
    <scope>NUCLEOTIDE SEQUENCE [LARGE SCALE GENOMIC DNA]</scope>
</reference>
<comment type="caution">
    <text evidence="2">The sequence shown here is derived from an EMBL/GenBank/DDBJ whole genome shotgun (WGS) entry which is preliminary data.</text>
</comment>
<proteinExistence type="predicted"/>
<gene>
    <name evidence="2" type="ORF">ILEXP_LOCUS11556</name>
</gene>
<evidence type="ECO:0000259" key="1">
    <source>
        <dbReference type="Pfam" id="PF00582"/>
    </source>
</evidence>
<accession>A0ABC8RMC2</accession>
<evidence type="ECO:0000313" key="3">
    <source>
        <dbReference type="Proteomes" id="UP001642360"/>
    </source>
</evidence>
<organism evidence="2 3">
    <name type="scientific">Ilex paraguariensis</name>
    <name type="common">yerba mate</name>
    <dbReference type="NCBI Taxonomy" id="185542"/>
    <lineage>
        <taxon>Eukaryota</taxon>
        <taxon>Viridiplantae</taxon>
        <taxon>Streptophyta</taxon>
        <taxon>Embryophyta</taxon>
        <taxon>Tracheophyta</taxon>
        <taxon>Spermatophyta</taxon>
        <taxon>Magnoliopsida</taxon>
        <taxon>eudicotyledons</taxon>
        <taxon>Gunneridae</taxon>
        <taxon>Pentapetalae</taxon>
        <taxon>asterids</taxon>
        <taxon>campanulids</taxon>
        <taxon>Aquifoliales</taxon>
        <taxon>Aquifoliaceae</taxon>
        <taxon>Ilex</taxon>
    </lineage>
</organism>
<dbReference type="Proteomes" id="UP001642360">
    <property type="component" value="Unassembled WGS sequence"/>
</dbReference>
<name>A0ABC8RMC2_9AQUA</name>
<protein>
    <recommendedName>
        <fullName evidence="1">UspA domain-containing protein</fullName>
    </recommendedName>
</protein>
<feature type="domain" description="UspA" evidence="1">
    <location>
        <begin position="5"/>
        <end position="52"/>
    </location>
</feature>
<dbReference type="SUPFAM" id="SSF52402">
    <property type="entry name" value="Adenine nucleotide alpha hydrolases-like"/>
    <property type="match status" value="1"/>
</dbReference>